<accession>A0A7W5H6B0</accession>
<sequence length="244" mass="27886">MIKFSHKKTYILPGYVPTALWNEEALENQEIEFQHGIHSGGIFYRDVTAESEDEDLDLFVINQLWRDAIFECRVGPTDFANKMSTLLRKSAISLEPPRVPKIAERYGYTTTKFRRPTCFVTPESVDGLKDEMFLAIAPRAKKQRFGASQFLLEQLGAFAITCVPVEALPSICVRELPWLTEGRSNWVFFSLHFKMETPSEILLSCLIHCIEAIDSLHQKISVAHVFADFEGNPRVREFWTSPPA</sequence>
<organism evidence="1 2">
    <name type="scientific">Aporhodopirellula rubra</name>
    <dbReference type="NCBI Taxonomy" id="980271"/>
    <lineage>
        <taxon>Bacteria</taxon>
        <taxon>Pseudomonadati</taxon>
        <taxon>Planctomycetota</taxon>
        <taxon>Planctomycetia</taxon>
        <taxon>Pirellulales</taxon>
        <taxon>Pirellulaceae</taxon>
        <taxon>Aporhodopirellula</taxon>
    </lineage>
</organism>
<dbReference type="RefSeq" id="WP_184305138.1">
    <property type="nucleotide sequence ID" value="NZ_JACHXU010000007.1"/>
</dbReference>
<evidence type="ECO:0000313" key="1">
    <source>
        <dbReference type="EMBL" id="MBB3206691.1"/>
    </source>
</evidence>
<dbReference type="Proteomes" id="UP000536179">
    <property type="component" value="Unassembled WGS sequence"/>
</dbReference>
<name>A0A7W5H6B0_9BACT</name>
<dbReference type="EMBL" id="JACHXU010000007">
    <property type="protein sequence ID" value="MBB3206691.1"/>
    <property type="molecule type" value="Genomic_DNA"/>
</dbReference>
<keyword evidence="2" id="KW-1185">Reference proteome</keyword>
<dbReference type="AlphaFoldDB" id="A0A7W5H6B0"/>
<evidence type="ECO:0000313" key="2">
    <source>
        <dbReference type="Proteomes" id="UP000536179"/>
    </source>
</evidence>
<gene>
    <name evidence="1" type="ORF">FHS27_002503</name>
</gene>
<protein>
    <submittedName>
        <fullName evidence="1">Uncharacterized protein</fullName>
    </submittedName>
</protein>
<reference evidence="1 2" key="1">
    <citation type="submission" date="2020-08" db="EMBL/GenBank/DDBJ databases">
        <title>Genomic Encyclopedia of Type Strains, Phase III (KMG-III): the genomes of soil and plant-associated and newly described type strains.</title>
        <authorList>
            <person name="Whitman W."/>
        </authorList>
    </citation>
    <scope>NUCLEOTIDE SEQUENCE [LARGE SCALE GENOMIC DNA]</scope>
    <source>
        <strain evidence="1 2">CECT 8075</strain>
    </source>
</reference>
<proteinExistence type="predicted"/>
<comment type="caution">
    <text evidence="1">The sequence shown here is derived from an EMBL/GenBank/DDBJ whole genome shotgun (WGS) entry which is preliminary data.</text>
</comment>